<dbReference type="Proteomes" id="UP000706172">
    <property type="component" value="Unassembled WGS sequence"/>
</dbReference>
<dbReference type="PROSITE" id="PS51295">
    <property type="entry name" value="CRM"/>
    <property type="match status" value="1"/>
</dbReference>
<evidence type="ECO:0000256" key="1">
    <source>
        <dbReference type="ARBA" id="ARBA00022884"/>
    </source>
</evidence>
<dbReference type="Gene3D" id="3.30.110.60">
    <property type="entry name" value="YhbY-like"/>
    <property type="match status" value="1"/>
</dbReference>
<dbReference type="InterPro" id="IPR001890">
    <property type="entry name" value="RNA-binding_CRM"/>
</dbReference>
<dbReference type="PANTHER" id="PTHR40065">
    <property type="entry name" value="RNA-BINDING PROTEIN YHBY"/>
    <property type="match status" value="1"/>
</dbReference>
<dbReference type="InterPro" id="IPR035920">
    <property type="entry name" value="YhbY-like_sf"/>
</dbReference>
<sequence length="102" mass="11075">MAMQLTGSQRKYLRGLAHHLNPGAFVGARGMTPALLAEIETALDGAELIKIKFVDHKDKAVKTGLLDEISRQTGAAVAGMVGHVAVLYRPHKNAEKRRIHLP</sequence>
<dbReference type="PANTHER" id="PTHR40065:SF3">
    <property type="entry name" value="RNA-BINDING PROTEIN YHBY"/>
    <property type="match status" value="1"/>
</dbReference>
<organism evidence="4 5">
    <name type="scientific">Desulfotignum balticum</name>
    <dbReference type="NCBI Taxonomy" id="115781"/>
    <lineage>
        <taxon>Bacteria</taxon>
        <taxon>Pseudomonadati</taxon>
        <taxon>Thermodesulfobacteriota</taxon>
        <taxon>Desulfobacteria</taxon>
        <taxon>Desulfobacterales</taxon>
        <taxon>Desulfobacteraceae</taxon>
        <taxon>Desulfotignum</taxon>
    </lineage>
</organism>
<feature type="domain" description="CRM" evidence="3">
    <location>
        <begin position="3"/>
        <end position="100"/>
    </location>
</feature>
<dbReference type="InterPro" id="IPR051925">
    <property type="entry name" value="RNA-binding_domain"/>
</dbReference>
<dbReference type="Pfam" id="PF01985">
    <property type="entry name" value="CRS1_YhbY"/>
    <property type="match status" value="1"/>
</dbReference>
<protein>
    <submittedName>
        <fullName evidence="4">YhbY family RNA-binding protein</fullName>
    </submittedName>
</protein>
<dbReference type="SMART" id="SM01103">
    <property type="entry name" value="CRS1_YhbY"/>
    <property type="match status" value="1"/>
</dbReference>
<proteinExistence type="predicted"/>
<reference evidence="4" key="1">
    <citation type="submission" date="2020-07" db="EMBL/GenBank/DDBJ databases">
        <title>Severe corrosion of carbon steel in oil field produced water can be linked to methanogenic archaea containing a special type of NiFe hydrogenase.</title>
        <authorList>
            <person name="Lahme S."/>
            <person name="Mand J."/>
            <person name="Longwell J."/>
            <person name="Smith R."/>
            <person name="Enning D."/>
        </authorList>
    </citation>
    <scope>NUCLEOTIDE SEQUENCE</scope>
    <source>
        <strain evidence="4">MIC098Bin6</strain>
    </source>
</reference>
<name>A0A931CXE6_9BACT</name>
<evidence type="ECO:0000259" key="3">
    <source>
        <dbReference type="PROSITE" id="PS51295"/>
    </source>
</evidence>
<dbReference type="SUPFAM" id="SSF75471">
    <property type="entry name" value="YhbY-like"/>
    <property type="match status" value="1"/>
</dbReference>
<dbReference type="GO" id="GO:0003723">
    <property type="term" value="F:RNA binding"/>
    <property type="evidence" value="ECO:0007669"/>
    <property type="project" value="UniProtKB-UniRule"/>
</dbReference>
<keyword evidence="1 2" id="KW-0694">RNA-binding</keyword>
<evidence type="ECO:0000313" key="4">
    <source>
        <dbReference type="EMBL" id="MBG0779189.1"/>
    </source>
</evidence>
<evidence type="ECO:0000313" key="5">
    <source>
        <dbReference type="Proteomes" id="UP000706172"/>
    </source>
</evidence>
<dbReference type="AlphaFoldDB" id="A0A931CXE6"/>
<dbReference type="EMBL" id="JACCQK010000233">
    <property type="protein sequence ID" value="MBG0779189.1"/>
    <property type="molecule type" value="Genomic_DNA"/>
</dbReference>
<evidence type="ECO:0000256" key="2">
    <source>
        <dbReference type="PROSITE-ProRule" id="PRU00626"/>
    </source>
</evidence>
<comment type="caution">
    <text evidence="4">The sequence shown here is derived from an EMBL/GenBank/DDBJ whole genome shotgun (WGS) entry which is preliminary data.</text>
</comment>
<gene>
    <name evidence="4" type="ORF">H0S81_04615</name>
</gene>
<accession>A0A931CXE6</accession>